<accession>A0A0G3BVD1</accession>
<reference evidence="2 3" key="1">
    <citation type="submission" date="2015-05" db="EMBL/GenBank/DDBJ databases">
        <authorList>
            <person name="Tang B."/>
            <person name="Yu Y."/>
        </authorList>
    </citation>
    <scope>NUCLEOTIDE SEQUENCE [LARGE SCALE GENOMIC DNA]</scope>
    <source>
        <strain evidence="2 3">DSM 7029</strain>
    </source>
</reference>
<dbReference type="STRING" id="413882.AAW51_5297"/>
<dbReference type="KEGG" id="pbh:AAW51_5297"/>
<dbReference type="EMBL" id="CP011371">
    <property type="protein sequence ID" value="AKJ31988.1"/>
    <property type="molecule type" value="Genomic_DNA"/>
</dbReference>
<proteinExistence type="predicted"/>
<dbReference type="OrthoDB" id="505641at2"/>
<name>A0A0G3BVD1_9BURK</name>
<dbReference type="Proteomes" id="UP000035352">
    <property type="component" value="Chromosome"/>
</dbReference>
<sequence length="331" mass="34218">MKPAFESLPAAVSAHGLPTPRGPSRSPVLWCLAVAVTTGCGGGGDSGTSGDTATDGGAASPSTRAPDDSASLRELPQSLARPGPHNTGVPAGTVLRPSGPLQLTIPGQVITGLDVVGCVNVKAPRVVIRRTRIRCGSYYPVRLFDNASLTIEDSEIDGSSSAGKATSGIAFGNYTARRVNIHGTADGVKAEQNVLLEASWIHDLYLGNGDHADGVQTIGNGSNVTVRGNFIDIVDRGRGHGGSPSSSLQVGIERGPNSNWLISGNWLYGGGWVINADAGTGTHNRVVNNRFGRGVTPTTGERYPKYGAMVLYGPWQASGNVWDDNGAPVGQ</sequence>
<protein>
    <submittedName>
        <fullName evidence="2">Uncharacterized protein</fullName>
    </submittedName>
</protein>
<feature type="region of interest" description="Disordered" evidence="1">
    <location>
        <begin position="42"/>
        <end position="71"/>
    </location>
</feature>
<dbReference type="SUPFAM" id="SSF51126">
    <property type="entry name" value="Pectin lyase-like"/>
    <property type="match status" value="1"/>
</dbReference>
<organism evidence="2 3">
    <name type="scientific">Caldimonas brevitalea</name>
    <dbReference type="NCBI Taxonomy" id="413882"/>
    <lineage>
        <taxon>Bacteria</taxon>
        <taxon>Pseudomonadati</taxon>
        <taxon>Pseudomonadota</taxon>
        <taxon>Betaproteobacteria</taxon>
        <taxon>Burkholderiales</taxon>
        <taxon>Sphaerotilaceae</taxon>
        <taxon>Caldimonas</taxon>
    </lineage>
</organism>
<evidence type="ECO:0000313" key="3">
    <source>
        <dbReference type="Proteomes" id="UP000035352"/>
    </source>
</evidence>
<evidence type="ECO:0000313" key="2">
    <source>
        <dbReference type="EMBL" id="AKJ31988.1"/>
    </source>
</evidence>
<keyword evidence="3" id="KW-1185">Reference proteome</keyword>
<gene>
    <name evidence="2" type="ORF">AAW51_5297</name>
</gene>
<dbReference type="InterPro" id="IPR011050">
    <property type="entry name" value="Pectin_lyase_fold/virulence"/>
</dbReference>
<evidence type="ECO:0000256" key="1">
    <source>
        <dbReference type="SAM" id="MobiDB-lite"/>
    </source>
</evidence>
<dbReference type="RefSeq" id="WP_053013934.1">
    <property type="nucleotide sequence ID" value="NZ_CP011371.1"/>
</dbReference>
<feature type="compositionally biased region" description="Low complexity" evidence="1">
    <location>
        <begin position="48"/>
        <end position="60"/>
    </location>
</feature>
<dbReference type="AlphaFoldDB" id="A0A0G3BVD1"/>